<dbReference type="PANTHER" id="PTHR23407">
    <property type="entry name" value="ATPASE INHIBITOR/5-FORMYLTETRAHYDROFOLATE CYCLO-LIGASE"/>
    <property type="match status" value="1"/>
</dbReference>
<comment type="similarity">
    <text evidence="1 5">Belongs to the 5-formyltetrahydrofolate cyclo-ligase family.</text>
</comment>
<comment type="caution">
    <text evidence="6">The sequence shown here is derived from an EMBL/GenBank/DDBJ whole genome shotgun (WGS) entry which is preliminary data.</text>
</comment>
<keyword evidence="5" id="KW-0460">Magnesium</keyword>
<keyword evidence="6" id="KW-0436">Ligase</keyword>
<dbReference type="PANTHER" id="PTHR23407:SF1">
    <property type="entry name" value="5-FORMYLTETRAHYDROFOLATE CYCLO-LIGASE"/>
    <property type="match status" value="1"/>
</dbReference>
<keyword evidence="3 4" id="KW-0067">ATP-binding</keyword>
<evidence type="ECO:0000256" key="3">
    <source>
        <dbReference type="ARBA" id="ARBA00022840"/>
    </source>
</evidence>
<dbReference type="InterPro" id="IPR024185">
    <property type="entry name" value="FTHF_cligase-like_sf"/>
</dbReference>
<dbReference type="InterPro" id="IPR002698">
    <property type="entry name" value="FTHF_cligase"/>
</dbReference>
<dbReference type="GO" id="GO:0046872">
    <property type="term" value="F:metal ion binding"/>
    <property type="evidence" value="ECO:0007669"/>
    <property type="project" value="UniProtKB-KW"/>
</dbReference>
<evidence type="ECO:0000313" key="7">
    <source>
        <dbReference type="Proteomes" id="UP000586119"/>
    </source>
</evidence>
<protein>
    <recommendedName>
        <fullName evidence="5">5-formyltetrahydrofolate cyclo-ligase</fullName>
        <ecNumber evidence="5">6.3.3.2</ecNumber>
    </recommendedName>
</protein>
<dbReference type="EMBL" id="JACCDF010000018">
    <property type="protein sequence ID" value="NYS62348.1"/>
    <property type="molecule type" value="Genomic_DNA"/>
</dbReference>
<sequence length="212" mass="24152">MPVNDAIANARATTAPLEKAALRRELKRRRRTLSPQAQRLAAEKLSERLKTLPEIQRAQRVSLYLPVHGEIDPTPMIKWFRARRVDVYLPVLRPLAKNSLWFVAYRPNTPMVKNRFNIWEPAPRFSAERCNRLPAWALDTLIAPLVGFDAHANRMGMGGGFYDRTLAFVRHRRPAPQLIGVAHACQEVKALPTEPWDIPLSAIVTDTKIVRP</sequence>
<dbReference type="GO" id="GO:0030272">
    <property type="term" value="F:5-formyltetrahydrofolate cyclo-ligase activity"/>
    <property type="evidence" value="ECO:0007669"/>
    <property type="project" value="UniProtKB-EC"/>
</dbReference>
<reference evidence="6 7" key="1">
    <citation type="journal article" date="2015" name="Int. J. Syst. Evol. Microbiol.">
        <title>Halomonas salicampi sp. nov., a halotolerant and alkalitolerant bacterium isolated from a saltern soil.</title>
        <authorList>
            <person name="Lee J.C."/>
            <person name="Kim Y.S."/>
            <person name="Yun B.S."/>
            <person name="Whang K.S."/>
        </authorList>
    </citation>
    <scope>NUCLEOTIDE SEQUENCE [LARGE SCALE GENOMIC DNA]</scope>
    <source>
        <strain evidence="6 7">BH103</strain>
    </source>
</reference>
<dbReference type="InterPro" id="IPR037171">
    <property type="entry name" value="NagB/RpiA_transferase-like"/>
</dbReference>
<organism evidence="6 7">
    <name type="scientific">Vreelandella salicampi</name>
    <dbReference type="NCBI Taxonomy" id="1449798"/>
    <lineage>
        <taxon>Bacteria</taxon>
        <taxon>Pseudomonadati</taxon>
        <taxon>Pseudomonadota</taxon>
        <taxon>Gammaproteobacteria</taxon>
        <taxon>Oceanospirillales</taxon>
        <taxon>Halomonadaceae</taxon>
        <taxon>Vreelandella</taxon>
    </lineage>
</organism>
<dbReference type="RefSeq" id="WP_179931604.1">
    <property type="nucleotide sequence ID" value="NZ_JACCDF010000018.1"/>
</dbReference>
<feature type="binding site" evidence="4">
    <location>
        <position position="70"/>
    </location>
    <ligand>
        <name>substrate</name>
    </ligand>
</feature>
<accession>A0A7Z0RW72</accession>
<evidence type="ECO:0000313" key="6">
    <source>
        <dbReference type="EMBL" id="NYS62348.1"/>
    </source>
</evidence>
<feature type="binding site" evidence="4">
    <location>
        <begin position="19"/>
        <end position="23"/>
    </location>
    <ligand>
        <name>ATP</name>
        <dbReference type="ChEBI" id="CHEBI:30616"/>
    </ligand>
</feature>
<dbReference type="PIRSF" id="PIRSF006806">
    <property type="entry name" value="FTHF_cligase"/>
    <property type="match status" value="1"/>
</dbReference>
<feature type="binding site" evidence="4">
    <location>
        <position position="65"/>
    </location>
    <ligand>
        <name>substrate</name>
    </ligand>
</feature>
<dbReference type="Proteomes" id="UP000586119">
    <property type="component" value="Unassembled WGS sequence"/>
</dbReference>
<comment type="catalytic activity">
    <reaction evidence="5">
        <text>(6S)-5-formyl-5,6,7,8-tetrahydrofolate + ATP = (6R)-5,10-methenyltetrahydrofolate + ADP + phosphate</text>
        <dbReference type="Rhea" id="RHEA:10488"/>
        <dbReference type="ChEBI" id="CHEBI:30616"/>
        <dbReference type="ChEBI" id="CHEBI:43474"/>
        <dbReference type="ChEBI" id="CHEBI:57455"/>
        <dbReference type="ChEBI" id="CHEBI:57457"/>
        <dbReference type="ChEBI" id="CHEBI:456216"/>
        <dbReference type="EC" id="6.3.3.2"/>
    </reaction>
</comment>
<dbReference type="AlphaFoldDB" id="A0A7Z0RW72"/>
<dbReference type="SUPFAM" id="SSF100950">
    <property type="entry name" value="NagB/RpiA/CoA transferase-like"/>
    <property type="match status" value="1"/>
</dbReference>
<evidence type="ECO:0000256" key="2">
    <source>
        <dbReference type="ARBA" id="ARBA00022741"/>
    </source>
</evidence>
<keyword evidence="5" id="KW-0479">Metal-binding</keyword>
<keyword evidence="7" id="KW-1185">Reference proteome</keyword>
<dbReference type="GO" id="GO:0009396">
    <property type="term" value="P:folic acid-containing compound biosynthetic process"/>
    <property type="evidence" value="ECO:0007669"/>
    <property type="project" value="TreeGrafter"/>
</dbReference>
<dbReference type="GO" id="GO:0035999">
    <property type="term" value="P:tetrahydrofolate interconversion"/>
    <property type="evidence" value="ECO:0007669"/>
    <property type="project" value="TreeGrafter"/>
</dbReference>
<dbReference type="NCBIfam" id="TIGR02727">
    <property type="entry name" value="MTHFS_bact"/>
    <property type="match status" value="1"/>
</dbReference>
<dbReference type="Gene3D" id="3.40.50.10420">
    <property type="entry name" value="NagB/RpiA/CoA transferase-like"/>
    <property type="match status" value="1"/>
</dbReference>
<evidence type="ECO:0000256" key="4">
    <source>
        <dbReference type="PIRSR" id="PIRSR006806-1"/>
    </source>
</evidence>
<dbReference type="GO" id="GO:0005524">
    <property type="term" value="F:ATP binding"/>
    <property type="evidence" value="ECO:0007669"/>
    <property type="project" value="UniProtKB-KW"/>
</dbReference>
<dbReference type="Pfam" id="PF01812">
    <property type="entry name" value="5-FTHF_cyc-lig"/>
    <property type="match status" value="1"/>
</dbReference>
<proteinExistence type="inferred from homology"/>
<feature type="binding site" evidence="4">
    <location>
        <begin position="154"/>
        <end position="162"/>
    </location>
    <ligand>
        <name>ATP</name>
        <dbReference type="ChEBI" id="CHEBI:30616"/>
    </ligand>
</feature>
<evidence type="ECO:0000256" key="1">
    <source>
        <dbReference type="ARBA" id="ARBA00010638"/>
    </source>
</evidence>
<dbReference type="EC" id="6.3.3.2" evidence="5"/>
<keyword evidence="2 4" id="KW-0547">Nucleotide-binding</keyword>
<evidence type="ECO:0000256" key="5">
    <source>
        <dbReference type="RuleBase" id="RU361279"/>
    </source>
</evidence>
<gene>
    <name evidence="6" type="ORF">HZS81_16460</name>
</gene>
<comment type="cofactor">
    <cofactor evidence="5">
        <name>Mg(2+)</name>
        <dbReference type="ChEBI" id="CHEBI:18420"/>
    </cofactor>
</comment>
<name>A0A7Z0RW72_9GAMM</name>